<dbReference type="PRINTS" id="PR01758">
    <property type="entry name" value="CAPSULEPROTB"/>
</dbReference>
<dbReference type="GO" id="GO:0045227">
    <property type="term" value="P:capsule polysaccharide biosynthetic process"/>
    <property type="evidence" value="ECO:0007669"/>
    <property type="project" value="InterPro"/>
</dbReference>
<dbReference type="InterPro" id="IPR008337">
    <property type="entry name" value="Capsule_biosynth_CapB"/>
</dbReference>
<dbReference type="InterPro" id="IPR013221">
    <property type="entry name" value="Mur_ligase_cen"/>
</dbReference>
<dbReference type="AlphaFoldDB" id="A0A235BSF5"/>
<dbReference type="InterPro" id="IPR036565">
    <property type="entry name" value="Mur-like_cat_sf"/>
</dbReference>
<dbReference type="Gene3D" id="3.40.1190.10">
    <property type="entry name" value="Mur-like, catalytic domain"/>
    <property type="match status" value="1"/>
</dbReference>
<evidence type="ECO:0000259" key="1">
    <source>
        <dbReference type="Pfam" id="PF08245"/>
    </source>
</evidence>
<protein>
    <submittedName>
        <fullName evidence="2">Poly-gamma-glutamate synthase PgsB</fullName>
    </submittedName>
</protein>
<dbReference type="Proteomes" id="UP000215215">
    <property type="component" value="Unassembled WGS sequence"/>
</dbReference>
<accession>A0A235BSF5</accession>
<proteinExistence type="predicted"/>
<gene>
    <name evidence="2" type="primary">pgsB</name>
    <name evidence="2" type="ORF">CH333_05815</name>
</gene>
<dbReference type="GO" id="GO:0016020">
    <property type="term" value="C:membrane"/>
    <property type="evidence" value="ECO:0007669"/>
    <property type="project" value="InterPro"/>
</dbReference>
<dbReference type="PANTHER" id="PTHR43445:SF1">
    <property type="entry name" value="PGA SYNTHASE CAPB"/>
    <property type="match status" value="1"/>
</dbReference>
<sequence length="387" mass="43253">MLFIICIFLIFLVYSIWEYRRHRENLKALAIRVLVNGSRGKSSVTRLIAAGLRAGGIRTFAKTTGTAPRMIYPDGKEKPINRRGNANIIEQKRIAREAVIEEAEAIVFECMSLRPELQRIEGNKMVDPTLYVITNVRNDHLDVMGPTVYDSARFMMASVPKNSVVFTAEGKIFTTLKREGDRLGIRIVSADADGVSDEEMGGFGYIEHRENVALALSVLGYLGVDEKKALSGMYNATPDPGALRIYRIKESGKEIHFINAMAANDPDSVKLIWVKMGKNYEHKLVLINCRADRIERSRQFADLCARELPADGYILTGYRTKVFKKRALSLGIAVEKIHDLEGRSVPDIYEEVLSISRDGTLIFATGNIVILGHEIVDYFASKVGYGS</sequence>
<dbReference type="GO" id="GO:0016881">
    <property type="term" value="F:acid-amino acid ligase activity"/>
    <property type="evidence" value="ECO:0007669"/>
    <property type="project" value="InterPro"/>
</dbReference>
<comment type="caution">
    <text evidence="2">The sequence shown here is derived from an EMBL/GenBank/DDBJ whole genome shotgun (WGS) entry which is preliminary data.</text>
</comment>
<feature type="domain" description="Mur ligase central" evidence="1">
    <location>
        <begin position="35"/>
        <end position="214"/>
    </location>
</feature>
<dbReference type="EMBL" id="NOZQ01000123">
    <property type="protein sequence ID" value="OYD15413.1"/>
    <property type="molecule type" value="Genomic_DNA"/>
</dbReference>
<dbReference type="SUPFAM" id="SSF53623">
    <property type="entry name" value="MurD-like peptide ligases, catalytic domain"/>
    <property type="match status" value="1"/>
</dbReference>
<evidence type="ECO:0000313" key="3">
    <source>
        <dbReference type="Proteomes" id="UP000215215"/>
    </source>
</evidence>
<name>A0A235BSF5_UNCW3</name>
<dbReference type="PANTHER" id="PTHR43445">
    <property type="entry name" value="UDP-N-ACETYLMURAMATE--L-ALANINE LIGASE-RELATED"/>
    <property type="match status" value="1"/>
</dbReference>
<dbReference type="InterPro" id="IPR050061">
    <property type="entry name" value="MurCDEF_pg_biosynth"/>
</dbReference>
<evidence type="ECO:0000313" key="2">
    <source>
        <dbReference type="EMBL" id="OYD15413.1"/>
    </source>
</evidence>
<organism evidence="2 3">
    <name type="scientific">candidate division WOR-3 bacterium JGI_Cruoil_03_44_89</name>
    <dbReference type="NCBI Taxonomy" id="1973748"/>
    <lineage>
        <taxon>Bacteria</taxon>
        <taxon>Bacteria division WOR-3</taxon>
    </lineage>
</organism>
<dbReference type="Pfam" id="PF08245">
    <property type="entry name" value="Mur_ligase_M"/>
    <property type="match status" value="1"/>
</dbReference>
<dbReference type="NCBIfam" id="TIGR04012">
    <property type="entry name" value="poly_gGlu_PgsB"/>
    <property type="match status" value="1"/>
</dbReference>
<reference evidence="2 3" key="1">
    <citation type="submission" date="2017-07" db="EMBL/GenBank/DDBJ databases">
        <title>Recovery of genomes from metagenomes via a dereplication, aggregation, and scoring strategy.</title>
        <authorList>
            <person name="Sieber C.M."/>
            <person name="Probst A.J."/>
            <person name="Sharrar A."/>
            <person name="Thomas B.C."/>
            <person name="Hess M."/>
            <person name="Tringe S.G."/>
            <person name="Banfield J.F."/>
        </authorList>
    </citation>
    <scope>NUCLEOTIDE SEQUENCE [LARGE SCALE GENOMIC DNA]</scope>
    <source>
        <strain evidence="2">JGI_Cruoil_03_44_89</strain>
    </source>
</reference>
<dbReference type="GO" id="GO:0005524">
    <property type="term" value="F:ATP binding"/>
    <property type="evidence" value="ECO:0007669"/>
    <property type="project" value="InterPro"/>
</dbReference>